<dbReference type="Gene3D" id="1.10.10.10">
    <property type="entry name" value="Winged helix-like DNA-binding domain superfamily/Winged helix DNA-binding domain"/>
    <property type="match status" value="1"/>
</dbReference>
<evidence type="ECO:0000313" key="3">
    <source>
        <dbReference type="Proteomes" id="UP000051686"/>
    </source>
</evidence>
<comment type="caution">
    <text evidence="2">The sequence shown here is derived from an EMBL/GenBank/DDBJ whole genome shotgun (WGS) entry which is preliminary data.</text>
</comment>
<organism evidence="2 3">
    <name type="scientific">Liquorilactobacillus oeni DSM 19972</name>
    <dbReference type="NCBI Taxonomy" id="1423777"/>
    <lineage>
        <taxon>Bacteria</taxon>
        <taxon>Bacillati</taxon>
        <taxon>Bacillota</taxon>
        <taxon>Bacilli</taxon>
        <taxon>Lactobacillales</taxon>
        <taxon>Lactobacillaceae</taxon>
        <taxon>Liquorilactobacillus</taxon>
    </lineage>
</organism>
<dbReference type="EMBL" id="AZEH01000039">
    <property type="protein sequence ID" value="KRL04424.1"/>
    <property type="molecule type" value="Genomic_DNA"/>
</dbReference>
<dbReference type="InterPro" id="IPR036388">
    <property type="entry name" value="WH-like_DNA-bd_sf"/>
</dbReference>
<dbReference type="STRING" id="1423777.FD46_GL001553"/>
<dbReference type="InterPro" id="IPR036390">
    <property type="entry name" value="WH_DNA-bd_sf"/>
</dbReference>
<reference evidence="2 3" key="1">
    <citation type="journal article" date="2015" name="Genome Announc.">
        <title>Expanding the biotechnology potential of lactobacilli through comparative genomics of 213 strains and associated genera.</title>
        <authorList>
            <person name="Sun Z."/>
            <person name="Harris H.M."/>
            <person name="McCann A."/>
            <person name="Guo C."/>
            <person name="Argimon S."/>
            <person name="Zhang W."/>
            <person name="Yang X."/>
            <person name="Jeffery I.B."/>
            <person name="Cooney J.C."/>
            <person name="Kagawa T.F."/>
            <person name="Liu W."/>
            <person name="Song Y."/>
            <person name="Salvetti E."/>
            <person name="Wrobel A."/>
            <person name="Rasinkangas P."/>
            <person name="Parkhill J."/>
            <person name="Rea M.C."/>
            <person name="O'Sullivan O."/>
            <person name="Ritari J."/>
            <person name="Douillard F.P."/>
            <person name="Paul Ross R."/>
            <person name="Yang R."/>
            <person name="Briner A.E."/>
            <person name="Felis G.E."/>
            <person name="de Vos W.M."/>
            <person name="Barrangou R."/>
            <person name="Klaenhammer T.R."/>
            <person name="Caufield P.W."/>
            <person name="Cui Y."/>
            <person name="Zhang H."/>
            <person name="O'Toole P.W."/>
        </authorList>
    </citation>
    <scope>NUCLEOTIDE SEQUENCE [LARGE SCALE GENOMIC DNA]</scope>
    <source>
        <strain evidence="2 3">DSM 19972</strain>
    </source>
</reference>
<dbReference type="PATRIC" id="fig|1423777.3.peg.1604"/>
<dbReference type="Pfam" id="PF01047">
    <property type="entry name" value="MarR"/>
    <property type="match status" value="1"/>
</dbReference>
<dbReference type="GO" id="GO:0003700">
    <property type="term" value="F:DNA-binding transcription factor activity"/>
    <property type="evidence" value="ECO:0007669"/>
    <property type="project" value="InterPro"/>
</dbReference>
<sequence length="67" mass="7894">MKLKELVEATYFPQGTVSKIVNRLVKKNLVKKYHRTDNKKEMCLERTADGQLLAHLHAQYHKEKTEI</sequence>
<evidence type="ECO:0000313" key="2">
    <source>
        <dbReference type="EMBL" id="KRL04424.1"/>
    </source>
</evidence>
<keyword evidence="3" id="KW-1185">Reference proteome</keyword>
<evidence type="ECO:0000259" key="1">
    <source>
        <dbReference type="Pfam" id="PF01047"/>
    </source>
</evidence>
<dbReference type="SUPFAM" id="SSF46785">
    <property type="entry name" value="Winged helix' DNA-binding domain"/>
    <property type="match status" value="1"/>
</dbReference>
<dbReference type="AlphaFoldDB" id="A0A0R1MKG8"/>
<feature type="domain" description="HTH marR-type" evidence="1">
    <location>
        <begin position="1"/>
        <end position="41"/>
    </location>
</feature>
<dbReference type="InterPro" id="IPR000835">
    <property type="entry name" value="HTH_MarR-typ"/>
</dbReference>
<dbReference type="Proteomes" id="UP000051686">
    <property type="component" value="Unassembled WGS sequence"/>
</dbReference>
<gene>
    <name evidence="2" type="ORF">FD46_GL001553</name>
</gene>
<name>A0A0R1MKG8_9LACO</name>
<dbReference type="RefSeq" id="WP_235805591.1">
    <property type="nucleotide sequence ID" value="NZ_AZEH01000039.1"/>
</dbReference>
<proteinExistence type="predicted"/>
<protein>
    <recommendedName>
        <fullName evidence="1">HTH marR-type domain-containing protein</fullName>
    </recommendedName>
</protein>
<accession>A0A0R1MKG8</accession>